<evidence type="ECO:0000313" key="4">
    <source>
        <dbReference type="EMBL" id="MCA9755979.1"/>
    </source>
</evidence>
<dbReference type="EMBL" id="JAGQHS010000038">
    <property type="protein sequence ID" value="MCA9755979.1"/>
    <property type="molecule type" value="Genomic_DNA"/>
</dbReference>
<dbReference type="PROSITE" id="PS51257">
    <property type="entry name" value="PROKAR_LIPOPROTEIN"/>
    <property type="match status" value="1"/>
</dbReference>
<dbReference type="SUPFAM" id="SSF49265">
    <property type="entry name" value="Fibronectin type III"/>
    <property type="match status" value="1"/>
</dbReference>
<feature type="region of interest" description="Disordered" evidence="1">
    <location>
        <begin position="27"/>
        <end position="47"/>
    </location>
</feature>
<dbReference type="InterPro" id="IPR003961">
    <property type="entry name" value="FN3_dom"/>
</dbReference>
<protein>
    <recommendedName>
        <fullName evidence="3">Fibronectin type-III domain-containing protein</fullName>
    </recommendedName>
</protein>
<dbReference type="Gene3D" id="2.60.40.10">
    <property type="entry name" value="Immunoglobulins"/>
    <property type="match status" value="1"/>
</dbReference>
<evidence type="ECO:0000313" key="5">
    <source>
        <dbReference type="Proteomes" id="UP000739538"/>
    </source>
</evidence>
<dbReference type="PROSITE" id="PS50853">
    <property type="entry name" value="FN3"/>
    <property type="match status" value="1"/>
</dbReference>
<evidence type="ECO:0000256" key="2">
    <source>
        <dbReference type="SAM" id="SignalP"/>
    </source>
</evidence>
<dbReference type="AlphaFoldDB" id="A0A956NB96"/>
<feature type="signal peptide" evidence="2">
    <location>
        <begin position="1"/>
        <end position="27"/>
    </location>
</feature>
<gene>
    <name evidence="4" type="ORF">KDA27_09275</name>
</gene>
<sequence>MYEKNALRTLGCLAAIGVLLWSTGCGSDDSRPSPTDPGISDTAPPLAPAGLQITKWDDGGCTMRWLESAESDLAGYLVYVAETDTKGNTDYVPLVAGPLARASYVFVPSAAETPSDAYDLCVTAVDLSGNESGRSDTVQFQPRSTPPGGDIAQDPNVDDNGQPGAPDPVTDRTPTGVPGRNPSIEQPRR</sequence>
<feature type="region of interest" description="Disordered" evidence="1">
    <location>
        <begin position="129"/>
        <end position="189"/>
    </location>
</feature>
<reference evidence="4" key="2">
    <citation type="journal article" date="2021" name="Microbiome">
        <title>Successional dynamics and alternative stable states in a saline activated sludge microbial community over 9 years.</title>
        <authorList>
            <person name="Wang Y."/>
            <person name="Ye J."/>
            <person name="Ju F."/>
            <person name="Liu L."/>
            <person name="Boyd J.A."/>
            <person name="Deng Y."/>
            <person name="Parks D.H."/>
            <person name="Jiang X."/>
            <person name="Yin X."/>
            <person name="Woodcroft B.J."/>
            <person name="Tyson G.W."/>
            <person name="Hugenholtz P."/>
            <person name="Polz M.F."/>
            <person name="Zhang T."/>
        </authorList>
    </citation>
    <scope>NUCLEOTIDE SEQUENCE</scope>
    <source>
        <strain evidence="4">HKST-UBA02</strain>
    </source>
</reference>
<feature type="domain" description="Fibronectin type-III" evidence="3">
    <location>
        <begin position="47"/>
        <end position="148"/>
    </location>
</feature>
<dbReference type="InterPro" id="IPR013783">
    <property type="entry name" value="Ig-like_fold"/>
</dbReference>
<dbReference type="Proteomes" id="UP000739538">
    <property type="component" value="Unassembled WGS sequence"/>
</dbReference>
<feature type="chain" id="PRO_5037337956" description="Fibronectin type-III domain-containing protein" evidence="2">
    <location>
        <begin position="28"/>
        <end position="189"/>
    </location>
</feature>
<evidence type="ECO:0000256" key="1">
    <source>
        <dbReference type="SAM" id="MobiDB-lite"/>
    </source>
</evidence>
<evidence type="ECO:0000259" key="3">
    <source>
        <dbReference type="PROSITE" id="PS50853"/>
    </source>
</evidence>
<dbReference type="InterPro" id="IPR036116">
    <property type="entry name" value="FN3_sf"/>
</dbReference>
<accession>A0A956NB96</accession>
<feature type="compositionally biased region" description="Polar residues" evidence="1">
    <location>
        <begin position="129"/>
        <end position="143"/>
    </location>
</feature>
<keyword evidence="2" id="KW-0732">Signal</keyword>
<proteinExistence type="predicted"/>
<name>A0A956NB96_UNCEI</name>
<organism evidence="4 5">
    <name type="scientific">Eiseniibacteriota bacterium</name>
    <dbReference type="NCBI Taxonomy" id="2212470"/>
    <lineage>
        <taxon>Bacteria</taxon>
        <taxon>Candidatus Eiseniibacteriota</taxon>
    </lineage>
</organism>
<comment type="caution">
    <text evidence="4">The sequence shown here is derived from an EMBL/GenBank/DDBJ whole genome shotgun (WGS) entry which is preliminary data.</text>
</comment>
<reference evidence="4" key="1">
    <citation type="submission" date="2020-04" db="EMBL/GenBank/DDBJ databases">
        <authorList>
            <person name="Zhang T."/>
        </authorList>
    </citation>
    <scope>NUCLEOTIDE SEQUENCE</scope>
    <source>
        <strain evidence="4">HKST-UBA02</strain>
    </source>
</reference>